<dbReference type="Proteomes" id="UP001500218">
    <property type="component" value="Unassembled WGS sequence"/>
</dbReference>
<evidence type="ECO:0000256" key="1">
    <source>
        <dbReference type="ARBA" id="ARBA00006717"/>
    </source>
</evidence>
<name>A0ABP4YDN5_9ACTN</name>
<keyword evidence="6" id="KW-1185">Reference proteome</keyword>
<evidence type="ECO:0000313" key="5">
    <source>
        <dbReference type="EMBL" id="GAA1805764.1"/>
    </source>
</evidence>
<reference evidence="6" key="1">
    <citation type="journal article" date="2019" name="Int. J. Syst. Evol. Microbiol.">
        <title>The Global Catalogue of Microorganisms (GCM) 10K type strain sequencing project: providing services to taxonomists for standard genome sequencing and annotation.</title>
        <authorList>
            <consortium name="The Broad Institute Genomics Platform"/>
            <consortium name="The Broad Institute Genome Sequencing Center for Infectious Disease"/>
            <person name="Wu L."/>
            <person name="Ma J."/>
        </authorList>
    </citation>
    <scope>NUCLEOTIDE SEQUENCE [LARGE SCALE GENOMIC DNA]</scope>
    <source>
        <strain evidence="6">JCM 13250</strain>
    </source>
</reference>
<accession>A0ABP4YDN5</accession>
<protein>
    <recommendedName>
        <fullName evidence="2">phosphoglycerate mutase (2,3-diphosphoglycerate-dependent)</fullName>
        <ecNumber evidence="2">5.4.2.11</ecNumber>
    </recommendedName>
</protein>
<organism evidence="5 6">
    <name type="scientific">Luedemannella flava</name>
    <dbReference type="NCBI Taxonomy" id="349316"/>
    <lineage>
        <taxon>Bacteria</taxon>
        <taxon>Bacillati</taxon>
        <taxon>Actinomycetota</taxon>
        <taxon>Actinomycetes</taxon>
        <taxon>Micromonosporales</taxon>
        <taxon>Micromonosporaceae</taxon>
        <taxon>Luedemannella</taxon>
    </lineage>
</organism>
<dbReference type="Pfam" id="PF00300">
    <property type="entry name" value="His_Phos_1"/>
    <property type="match status" value="1"/>
</dbReference>
<dbReference type="RefSeq" id="WP_344131141.1">
    <property type="nucleotide sequence ID" value="NZ_BAAALT010000078.1"/>
</dbReference>
<dbReference type="InterPro" id="IPR029033">
    <property type="entry name" value="His_PPase_superfam"/>
</dbReference>
<dbReference type="InterPro" id="IPR005952">
    <property type="entry name" value="Phosphogly_mut1"/>
</dbReference>
<dbReference type="EMBL" id="BAAALT010000078">
    <property type="protein sequence ID" value="GAA1805764.1"/>
    <property type="molecule type" value="Genomic_DNA"/>
</dbReference>
<dbReference type="PANTHER" id="PTHR11931">
    <property type="entry name" value="PHOSPHOGLYCERATE MUTASE"/>
    <property type="match status" value="1"/>
</dbReference>
<dbReference type="Gene3D" id="3.40.50.1240">
    <property type="entry name" value="Phosphoglycerate mutase-like"/>
    <property type="match status" value="1"/>
</dbReference>
<comment type="similarity">
    <text evidence="1">Belongs to the phosphoglycerate mutase family. BPG-dependent PGAM subfamily.</text>
</comment>
<comment type="caution">
    <text evidence="5">The sequence shown here is derived from an EMBL/GenBank/DDBJ whole genome shotgun (WGS) entry which is preliminary data.</text>
</comment>
<evidence type="ECO:0000256" key="2">
    <source>
        <dbReference type="ARBA" id="ARBA00012028"/>
    </source>
</evidence>
<dbReference type="InterPro" id="IPR013078">
    <property type="entry name" value="His_Pase_superF_clade-1"/>
</dbReference>
<proteinExistence type="inferred from homology"/>
<dbReference type="CDD" id="cd07067">
    <property type="entry name" value="HP_PGM_like"/>
    <property type="match status" value="1"/>
</dbReference>
<evidence type="ECO:0000256" key="4">
    <source>
        <dbReference type="ARBA" id="ARBA00023235"/>
    </source>
</evidence>
<keyword evidence="3" id="KW-0324">Glycolysis</keyword>
<dbReference type="EC" id="5.4.2.11" evidence="2"/>
<keyword evidence="4" id="KW-0413">Isomerase</keyword>
<evidence type="ECO:0000313" key="6">
    <source>
        <dbReference type="Proteomes" id="UP001500218"/>
    </source>
</evidence>
<sequence length="179" mass="19960">MSIEIVYETHSLTEDNEQGVATGWLPGRLSAKGRGLAARMGDRRRDDGIAAVFTSDLRRAVETAEIAFGGTGIPVLHDWRLRETDFGDRNGTPAAAIKHDREEYVDRPYPGGESHRQAVRRAAGLLADLPTRWAGRRVMIIGHLATYRALEHVIHGTAVEDLVAATFEWREDGWEYILN</sequence>
<evidence type="ECO:0000256" key="3">
    <source>
        <dbReference type="ARBA" id="ARBA00023152"/>
    </source>
</evidence>
<gene>
    <name evidence="5" type="ORF">GCM10009682_29540</name>
</gene>
<dbReference type="SUPFAM" id="SSF53254">
    <property type="entry name" value="Phosphoglycerate mutase-like"/>
    <property type="match status" value="1"/>
</dbReference>